<gene>
    <name evidence="2" type="primary">NEFH_1</name>
    <name evidence="2" type="ORF">N1851_028856</name>
</gene>
<keyword evidence="3" id="KW-1185">Reference proteome</keyword>
<protein>
    <submittedName>
        <fullName evidence="2">Neurofilament heavy polypeptide</fullName>
    </submittedName>
</protein>
<reference evidence="2" key="1">
    <citation type="journal article" date="2023" name="Front. Mar. Sci.">
        <title>A new Merluccius polli reference genome to investigate the effects of global change in West African waters.</title>
        <authorList>
            <person name="Mateo J.L."/>
            <person name="Blanco-Fernandez C."/>
            <person name="Garcia-Vazquez E."/>
            <person name="Machado-Schiaffino G."/>
        </authorList>
    </citation>
    <scope>NUCLEOTIDE SEQUENCE</scope>
    <source>
        <strain evidence="2">C29</strain>
        <tissue evidence="2">Fin</tissue>
    </source>
</reference>
<sequence>MNDIKEGKVAMPVQTSITTFREGTCPELIKLGGDTFQCPMCHKVGPYHALIPHLQGHQRSVVKYGGYNVYKCHLKCVANSHYHCNFCSKIIVRKELFLNHIKICIAAVAVTAVPSPTALATMGPPLTPVASVGSPVTLGSSNSPGGITSQAGGSITFPGKRGITGQARGSITFPGGSPVKLEALSHSQGGSPVTLEAPSHSQGESPVKLEAPSHSQGESPVKLEAPSHSQGESPVKLEAPSHSPGESPIKLETPSHTLVGSTLLTGATMGPKTSTKKITAPKMLLSKRKKTTCCFCNLRLLKKNAKAHIQRRHASKQQGITANRYLESVCTDKKGAFLQF</sequence>
<feature type="region of interest" description="Disordered" evidence="1">
    <location>
        <begin position="166"/>
        <end position="253"/>
    </location>
</feature>
<dbReference type="Proteomes" id="UP001174136">
    <property type="component" value="Unassembled WGS sequence"/>
</dbReference>
<proteinExistence type="predicted"/>
<evidence type="ECO:0000256" key="1">
    <source>
        <dbReference type="SAM" id="MobiDB-lite"/>
    </source>
</evidence>
<evidence type="ECO:0000313" key="2">
    <source>
        <dbReference type="EMBL" id="KAK0135301.1"/>
    </source>
</evidence>
<dbReference type="EMBL" id="JAOPHQ010005442">
    <property type="protein sequence ID" value="KAK0135301.1"/>
    <property type="molecule type" value="Genomic_DNA"/>
</dbReference>
<organism evidence="2 3">
    <name type="scientific">Merluccius polli</name>
    <name type="common">Benguela hake</name>
    <name type="synonym">Merluccius cadenati</name>
    <dbReference type="NCBI Taxonomy" id="89951"/>
    <lineage>
        <taxon>Eukaryota</taxon>
        <taxon>Metazoa</taxon>
        <taxon>Chordata</taxon>
        <taxon>Craniata</taxon>
        <taxon>Vertebrata</taxon>
        <taxon>Euteleostomi</taxon>
        <taxon>Actinopterygii</taxon>
        <taxon>Neopterygii</taxon>
        <taxon>Teleostei</taxon>
        <taxon>Neoteleostei</taxon>
        <taxon>Acanthomorphata</taxon>
        <taxon>Zeiogadaria</taxon>
        <taxon>Gadariae</taxon>
        <taxon>Gadiformes</taxon>
        <taxon>Gadoidei</taxon>
        <taxon>Merlucciidae</taxon>
        <taxon>Merluccius</taxon>
    </lineage>
</organism>
<accession>A0AA47NR67</accession>
<name>A0AA47NR67_MERPO</name>
<dbReference type="AlphaFoldDB" id="A0AA47NR67"/>
<evidence type="ECO:0000313" key="3">
    <source>
        <dbReference type="Proteomes" id="UP001174136"/>
    </source>
</evidence>
<comment type="caution">
    <text evidence="2">The sequence shown here is derived from an EMBL/GenBank/DDBJ whole genome shotgun (WGS) entry which is preliminary data.</text>
</comment>